<dbReference type="EMBL" id="AKWH02000074">
    <property type="protein sequence ID" value="EKO49825.1"/>
    <property type="molecule type" value="Genomic_DNA"/>
</dbReference>
<dbReference type="AlphaFoldDB" id="A0A828XYT9"/>
<evidence type="ECO:0000313" key="1">
    <source>
        <dbReference type="EMBL" id="EKO49825.1"/>
    </source>
</evidence>
<gene>
    <name evidence="1" type="ORF">LEP1GSC131_1715</name>
</gene>
<evidence type="ECO:0000313" key="2">
    <source>
        <dbReference type="Proteomes" id="UP000006339"/>
    </source>
</evidence>
<reference evidence="1" key="1">
    <citation type="submission" date="2012-10" db="EMBL/GenBank/DDBJ databases">
        <authorList>
            <person name="Harkins D.M."/>
            <person name="Durkin A.S."/>
            <person name="Brinkac L.M."/>
            <person name="Selengut J.D."/>
            <person name="Sanka R."/>
            <person name="DePew J."/>
            <person name="Purushe J."/>
            <person name="Picardeau M."/>
            <person name="Werts C."/>
            <person name="Goarant C."/>
            <person name="Vinetz J.M."/>
            <person name="Sutton G.G."/>
            <person name="Nelson W.C."/>
            <person name="Fouts D.E."/>
        </authorList>
    </citation>
    <scope>NUCLEOTIDE SEQUENCE [LARGE SCALE GENOMIC DNA]</scope>
    <source>
        <strain evidence="1">200802841</strain>
    </source>
</reference>
<sequence length="41" mass="4906">MKIPHVTNLFQKLKCEIYFKKPTLDSILKIYTSLIKSIVYF</sequence>
<name>A0A828XYT9_9LEPT</name>
<comment type="caution">
    <text evidence="1">The sequence shown here is derived from an EMBL/GenBank/DDBJ whole genome shotgun (WGS) entry which is preliminary data.</text>
</comment>
<proteinExistence type="predicted"/>
<protein>
    <submittedName>
        <fullName evidence="1">Uncharacterized protein</fullName>
    </submittedName>
</protein>
<dbReference type="Proteomes" id="UP000006339">
    <property type="component" value="Unassembled WGS sequence"/>
</dbReference>
<accession>A0A828XYT9</accession>
<organism evidence="1 2">
    <name type="scientific">Leptospira kirschneri str. 200802841</name>
    <dbReference type="NCBI Taxonomy" id="1193047"/>
    <lineage>
        <taxon>Bacteria</taxon>
        <taxon>Pseudomonadati</taxon>
        <taxon>Spirochaetota</taxon>
        <taxon>Spirochaetia</taxon>
        <taxon>Leptospirales</taxon>
        <taxon>Leptospiraceae</taxon>
        <taxon>Leptospira</taxon>
    </lineage>
</organism>
<keyword evidence="2" id="KW-1185">Reference proteome</keyword>